<reference evidence="2" key="1">
    <citation type="submission" date="2017-05" db="EMBL/GenBank/DDBJ databases">
        <authorList>
            <person name="Sharma S."/>
            <person name="Sidhu C."/>
            <person name="Pinnaka A.K."/>
        </authorList>
    </citation>
    <scope>NUCLEOTIDE SEQUENCE [LARGE SCALE GENOMIC DNA]</scope>
    <source>
        <strain evidence="2">AK93</strain>
    </source>
</reference>
<evidence type="ECO:0000313" key="1">
    <source>
        <dbReference type="EMBL" id="RFA34670.1"/>
    </source>
</evidence>
<sequence length="175" mass="18746">MDRPYCDHGAEIAKLAAQYRVKARVVYLREADLPSLLRHAQGTVTINSTVGLSSLHHKTPVKVLGKAVYDIPGLVAKVDLDQFWTEPGTVDSQLYKAFRRYLVTTVLANGNFYRRVHKGLGLTGVAWPLGTVTATCRGATPPRTVRPGSAVAADSVSGEAAPLSTAGMTTLSQQA</sequence>
<dbReference type="GO" id="GO:0000271">
    <property type="term" value="P:polysaccharide biosynthetic process"/>
    <property type="evidence" value="ECO:0007669"/>
    <property type="project" value="InterPro"/>
</dbReference>
<proteinExistence type="predicted"/>
<dbReference type="EMBL" id="NFZW01000015">
    <property type="protein sequence ID" value="RFA34670.1"/>
    <property type="molecule type" value="Genomic_DNA"/>
</dbReference>
<comment type="caution">
    <text evidence="1">The sequence shown here is derived from an EMBL/GenBank/DDBJ whole genome shotgun (WGS) entry which is preliminary data.</text>
</comment>
<dbReference type="Pfam" id="PF05159">
    <property type="entry name" value="Capsule_synth"/>
    <property type="match status" value="1"/>
</dbReference>
<name>A0A3E0WNW7_9GAMM</name>
<dbReference type="GO" id="GO:0015774">
    <property type="term" value="P:polysaccharide transport"/>
    <property type="evidence" value="ECO:0007669"/>
    <property type="project" value="InterPro"/>
</dbReference>
<accession>A0A3E0WNW7</accession>
<dbReference type="AlphaFoldDB" id="A0A3E0WNW7"/>
<organism evidence="1 2">
    <name type="scientific">Alkalilimnicola ehrlichii</name>
    <dbReference type="NCBI Taxonomy" id="351052"/>
    <lineage>
        <taxon>Bacteria</taxon>
        <taxon>Pseudomonadati</taxon>
        <taxon>Pseudomonadota</taxon>
        <taxon>Gammaproteobacteria</taxon>
        <taxon>Chromatiales</taxon>
        <taxon>Ectothiorhodospiraceae</taxon>
        <taxon>Alkalilimnicola</taxon>
    </lineage>
</organism>
<evidence type="ECO:0000313" key="2">
    <source>
        <dbReference type="Proteomes" id="UP000256763"/>
    </source>
</evidence>
<dbReference type="Proteomes" id="UP000256763">
    <property type="component" value="Unassembled WGS sequence"/>
</dbReference>
<protein>
    <submittedName>
        <fullName evidence="1">Uncharacterized protein</fullName>
    </submittedName>
</protein>
<dbReference type="OrthoDB" id="9794206at2"/>
<dbReference type="InterPro" id="IPR007833">
    <property type="entry name" value="Capsule_polysaccharide_synth"/>
</dbReference>
<keyword evidence="2" id="KW-1185">Reference proteome</keyword>
<gene>
    <name evidence="1" type="ORF">CAL65_15015</name>
</gene>